<evidence type="ECO:0000313" key="1">
    <source>
        <dbReference type="EMBL" id="ADD07234.1"/>
    </source>
</evidence>
<protein>
    <submittedName>
        <fullName evidence="1">Uncharacterized protein</fullName>
    </submittedName>
</protein>
<dbReference type="EMBL" id="CP001933">
    <property type="protein sequence ID" value="ADD07234.1"/>
    <property type="molecule type" value="Genomic_DNA"/>
</dbReference>
<reference evidence="1" key="4">
    <citation type="submission" date="2016-09" db="EMBL/GenBank/DDBJ databases">
        <authorList>
            <person name="Pfeiffer F."/>
        </authorList>
    </citation>
    <scope>NUCLEOTIDE SEQUENCE</scope>
    <source>
        <strain evidence="1">ATCC 43099</strain>
        <plasmid evidence="1">pNMAG01</plasmid>
    </source>
</reference>
<dbReference type="Proteomes" id="UP000011543">
    <property type="component" value="Unassembled WGS sequence"/>
</dbReference>
<reference evidence="3" key="1">
    <citation type="submission" date="2010-02" db="EMBL/GenBank/DDBJ databases">
        <title>Complete sequence of plasmid 1 of Natrialba magadii ATCC 43099.</title>
        <authorList>
            <consortium name="US DOE Joint Genome Institute"/>
            <person name="Lucas S."/>
            <person name="Copeland A."/>
            <person name="Lapidus A."/>
            <person name="Cheng J.-F."/>
            <person name="Bruce D."/>
            <person name="Goodwin L."/>
            <person name="Pitluck S."/>
            <person name="Davenport K."/>
            <person name="Saunders E."/>
            <person name="Detter J.C."/>
            <person name="Han C."/>
            <person name="Tapia R."/>
            <person name="Land M."/>
            <person name="Hauser L."/>
            <person name="Kyrpides N."/>
            <person name="Mikhailova N."/>
            <person name="De Castro R.E."/>
            <person name="Maupin-Furlow J.A."/>
            <person name="Woyke T."/>
        </authorList>
    </citation>
    <scope>NUCLEOTIDE SEQUENCE [LARGE SCALE GENOMIC DNA]</scope>
    <source>
        <strain evidence="3">ATCC 43099 / DSM 3394 / CCM 3739 / CIP 104546 / IAM 13178 / JCM 8861 / NBRC 102185 / NCIMB 2190 / MS3</strain>
        <plasmid evidence="3">pNMAG01</plasmid>
    </source>
</reference>
<proteinExistence type="predicted"/>
<reference evidence="2 4" key="3">
    <citation type="journal article" date="2014" name="PLoS Genet.">
        <title>Phylogenetically driven sequencing of extremely halophilic archaea reveals strategies for static and dynamic osmo-response.</title>
        <authorList>
            <person name="Becker E.A."/>
            <person name="Seitzer P.M."/>
            <person name="Tritt A."/>
            <person name="Larsen D."/>
            <person name="Krusor M."/>
            <person name="Yao A.I."/>
            <person name="Wu D."/>
            <person name="Madern D."/>
            <person name="Eisen J.A."/>
            <person name="Darling A.E."/>
            <person name="Facciotti M.T."/>
        </authorList>
    </citation>
    <scope>NUCLEOTIDE SEQUENCE [LARGE SCALE GENOMIC DNA]</scope>
    <source>
        <strain evidence="4">ATCC 43099 / DSM 3394 / CCM 3739 / CIP 104546 / IAM 13178 / JCM 8861 / NBRC 102185 / NCIMB 2190 / MS3</strain>
        <strain evidence="2">MS-3</strain>
    </source>
</reference>
<organism evidence="1 3">
    <name type="scientific">Natrialba magadii (strain ATCC 43099 / DSM 3394 / CCM 3739 / CIP 104546 / IAM 13178 / JCM 8861 / NBRC 102185 / NCIMB 2190 / MS3)</name>
    <name type="common">Natronobacterium magadii</name>
    <dbReference type="NCBI Taxonomy" id="547559"/>
    <lineage>
        <taxon>Archaea</taxon>
        <taxon>Methanobacteriati</taxon>
        <taxon>Methanobacteriota</taxon>
        <taxon>Stenosarchaea group</taxon>
        <taxon>Halobacteria</taxon>
        <taxon>Halobacteriales</taxon>
        <taxon>Natrialbaceae</taxon>
        <taxon>Natrialba</taxon>
    </lineage>
</organism>
<evidence type="ECO:0000313" key="4">
    <source>
        <dbReference type="Proteomes" id="UP000011543"/>
    </source>
</evidence>
<geneLocation type="plasmid" evidence="1 3">
    <name>pNMAG01</name>
</geneLocation>
<keyword evidence="3" id="KW-1185">Reference proteome</keyword>
<accession>D3T0X5</accession>
<dbReference type="KEGG" id="nmg:Nmag_3690"/>
<reference evidence="1 3" key="2">
    <citation type="journal article" date="2012" name="BMC Genomics">
        <title>A comparative genomics perspective on the genetic content of the alkaliphilic haloarchaeon Natrialba magadii ATCC 43099T.</title>
        <authorList>
            <person name="Siddaramappa S."/>
            <person name="Challacombe J.F."/>
            <person name="Decastro R.E."/>
            <person name="Pfeiffer F."/>
            <person name="Sastre D.E."/>
            <person name="Gimenez M.I."/>
            <person name="Paggi R.A."/>
            <person name="Detter J.C."/>
            <person name="Davenport K.W."/>
            <person name="Goodwin L.A."/>
            <person name="Kyrpides N."/>
            <person name="Tapia R."/>
            <person name="Pitluck S."/>
            <person name="Lucas S."/>
            <person name="Woyke T."/>
            <person name="Maupin-Furlow J.A."/>
        </authorList>
    </citation>
    <scope>NUCLEOTIDE SEQUENCE [LARGE SCALE GENOMIC DNA]</scope>
    <source>
        <strain evidence="1">ATCC 43099</strain>
        <strain evidence="3">ATCC 43099 / DSM 3394 / CCM 3739 / CIP 104546 / IAM 13178 / JCM 8861 / NBRC 102185 / NCIMB 2190 / MS3</strain>
    </source>
</reference>
<dbReference type="AlphaFoldDB" id="D3T0X5"/>
<gene>
    <name evidence="1" type="ordered locus">Nmag_3690</name>
    <name evidence="2" type="ORF">C500_00377</name>
</gene>
<sequence length="95" mass="11266">MDLSKQEHEAVFKFEVIAYLRTRYYNPYSVDIQEIYEIYDGDIGENQIEKAILNMDTNSDCPLRYNKSNNRISVSSTTEADNYIDEIKDQMPYYD</sequence>
<evidence type="ECO:0000313" key="2">
    <source>
        <dbReference type="EMBL" id="ELY34344.1"/>
    </source>
</evidence>
<evidence type="ECO:0000313" key="3">
    <source>
        <dbReference type="Proteomes" id="UP000001879"/>
    </source>
</evidence>
<dbReference type="EMBL" id="AOHS01000007">
    <property type="protein sequence ID" value="ELY34344.1"/>
    <property type="molecule type" value="Genomic_DNA"/>
</dbReference>
<dbReference type="Proteomes" id="UP000001879">
    <property type="component" value="Plasmid pNMAG01"/>
</dbReference>
<dbReference type="HOGENOM" id="CLU_2366294_0_0_2"/>
<keyword evidence="1" id="KW-0614">Plasmid</keyword>
<name>D3T0X5_NATMM</name>